<evidence type="ECO:0000313" key="2">
    <source>
        <dbReference type="Proteomes" id="UP000253075"/>
    </source>
</evidence>
<dbReference type="AlphaFoldDB" id="A0ABD7GE16"/>
<comment type="caution">
    <text evidence="1">The sequence shown here is derived from an EMBL/GenBank/DDBJ whole genome shotgun (WGS) entry which is preliminary data.</text>
</comment>
<gene>
    <name evidence="1" type="ORF">C6C11_00570</name>
</gene>
<organism evidence="1 2">
    <name type="scientific">Aeromonas hydrophila</name>
    <dbReference type="NCBI Taxonomy" id="644"/>
    <lineage>
        <taxon>Bacteria</taxon>
        <taxon>Pseudomonadati</taxon>
        <taxon>Pseudomonadota</taxon>
        <taxon>Gammaproteobacteria</taxon>
        <taxon>Aeromonadales</taxon>
        <taxon>Aeromonadaceae</taxon>
        <taxon>Aeromonas</taxon>
    </lineage>
</organism>
<name>A0ABD7GE16_AERHY</name>
<reference evidence="1 2" key="1">
    <citation type="journal article" date="2018" name="PLoS ONE">
        <title>Phenotypic characterization and whole genome analysis of extended-spectrum beta-lactamase-producing bacteria isolated from dogs in Germany.</title>
        <authorList>
            <person name="Boehmer T."/>
            <person name="Vogler A.J."/>
            <person name="Thomas A."/>
            <person name="Sauer S."/>
            <person name="Hergenroether M."/>
            <person name="Straubinger R.K."/>
            <person name="Birdsell D."/>
            <person name="Keim P."/>
            <person name="Sahl J.W."/>
            <person name="Williamson C.H."/>
            <person name="Riehm J.M."/>
        </authorList>
    </citation>
    <scope>NUCLEOTIDE SEQUENCE [LARGE SCALE GENOMIC DNA]</scope>
    <source>
        <strain evidence="1 2">AFG_SD03_1510_Ahy_093</strain>
    </source>
</reference>
<accession>A0ABD7GE16</accession>
<sequence>MPESGLFLISRFRTQVSAFRAHARRQGLPMATTLYGIKNCELFLLNEPQKKAQEMLGLRTIESMQSNKMNLSGLTLPIFPK</sequence>
<dbReference type="Proteomes" id="UP000253075">
    <property type="component" value="Unassembled WGS sequence"/>
</dbReference>
<reference evidence="2" key="2">
    <citation type="submission" date="2018-02" db="EMBL/GenBank/DDBJ databases">
        <title>Phenotypic characterization and whole genome analysis of multidrug-resistant, extended-spectrum beta-lactamase-producing bacteria isolated from dogs in Germany.</title>
        <authorList>
            <person name="Williamson C."/>
        </authorList>
    </citation>
    <scope>NUCLEOTIDE SEQUENCE [LARGE SCALE GENOMIC DNA]</scope>
    <source>
        <strain evidence="2">AFG_SD03_1510_Ahy_093</strain>
    </source>
</reference>
<dbReference type="EMBL" id="PUTQ01000001">
    <property type="protein sequence ID" value="RCF53253.1"/>
    <property type="molecule type" value="Genomic_DNA"/>
</dbReference>
<protein>
    <submittedName>
        <fullName evidence="1">Uncharacterized protein</fullName>
    </submittedName>
</protein>
<evidence type="ECO:0000313" key="1">
    <source>
        <dbReference type="EMBL" id="RCF53253.1"/>
    </source>
</evidence>
<proteinExistence type="predicted"/>